<evidence type="ECO:0000313" key="3">
    <source>
        <dbReference type="Proteomes" id="UP000184301"/>
    </source>
</evidence>
<keyword evidence="1" id="KW-0812">Transmembrane</keyword>
<dbReference type="RefSeq" id="WP_073105827.1">
    <property type="nucleotide sequence ID" value="NZ_FQZY01000011.1"/>
</dbReference>
<proteinExistence type="predicted"/>
<sequence>MKINKKYHFIISLLICMAICFSFCNTSLESAHAMDSKDGPISAAQASSDTLKTVSQGFVEDIQTAARLISAASQGGAVFRAPLRAETRSITSLIYAVLFKIAVIPSLIFAVMEIGMRCQTLMQQLILNYIQSKDGRKKYLFILTK</sequence>
<organism evidence="2 3">
    <name type="scientific">Hespellia stercorisuis DSM 15480</name>
    <dbReference type="NCBI Taxonomy" id="1121950"/>
    <lineage>
        <taxon>Bacteria</taxon>
        <taxon>Bacillati</taxon>
        <taxon>Bacillota</taxon>
        <taxon>Clostridia</taxon>
        <taxon>Lachnospirales</taxon>
        <taxon>Lachnospiraceae</taxon>
        <taxon>Hespellia</taxon>
    </lineage>
</organism>
<dbReference type="AlphaFoldDB" id="A0A1M6KCQ5"/>
<name>A0A1M6KCQ5_9FIRM</name>
<evidence type="ECO:0000313" key="2">
    <source>
        <dbReference type="EMBL" id="SHJ56729.1"/>
    </source>
</evidence>
<keyword evidence="1" id="KW-1133">Transmembrane helix</keyword>
<gene>
    <name evidence="2" type="ORF">SAMN02745243_00891</name>
</gene>
<reference evidence="2 3" key="1">
    <citation type="submission" date="2016-11" db="EMBL/GenBank/DDBJ databases">
        <authorList>
            <person name="Jaros S."/>
            <person name="Januszkiewicz K."/>
            <person name="Wedrychowicz H."/>
        </authorList>
    </citation>
    <scope>NUCLEOTIDE SEQUENCE [LARGE SCALE GENOMIC DNA]</scope>
    <source>
        <strain evidence="2 3">DSM 15480</strain>
    </source>
</reference>
<accession>A0A1M6KCQ5</accession>
<dbReference type="STRING" id="1121950.SAMN02745243_00891"/>
<feature type="transmembrane region" description="Helical" evidence="1">
    <location>
        <begin position="7"/>
        <end position="28"/>
    </location>
</feature>
<keyword evidence="1" id="KW-0472">Membrane</keyword>
<keyword evidence="3" id="KW-1185">Reference proteome</keyword>
<dbReference type="Proteomes" id="UP000184301">
    <property type="component" value="Unassembled WGS sequence"/>
</dbReference>
<protein>
    <submittedName>
        <fullName evidence="2">Uncharacterized protein</fullName>
    </submittedName>
</protein>
<dbReference type="EMBL" id="FQZY01000011">
    <property type="protein sequence ID" value="SHJ56729.1"/>
    <property type="molecule type" value="Genomic_DNA"/>
</dbReference>
<evidence type="ECO:0000256" key="1">
    <source>
        <dbReference type="SAM" id="Phobius"/>
    </source>
</evidence>
<feature type="transmembrane region" description="Helical" evidence="1">
    <location>
        <begin position="93"/>
        <end position="112"/>
    </location>
</feature>